<dbReference type="EMBL" id="KZ368893">
    <property type="protein sequence ID" value="PIO10799.1"/>
    <property type="molecule type" value="Genomic_DNA"/>
</dbReference>
<feature type="region of interest" description="Disordered" evidence="1">
    <location>
        <begin position="1"/>
        <end position="33"/>
    </location>
</feature>
<reference evidence="3" key="1">
    <citation type="journal article" date="2017" name="Nat. Commun.">
        <title>The North American bullfrog draft genome provides insight into hormonal regulation of long noncoding RNA.</title>
        <authorList>
            <person name="Hammond S.A."/>
            <person name="Warren R.L."/>
            <person name="Vandervalk B.P."/>
            <person name="Kucuk E."/>
            <person name="Khan H."/>
            <person name="Gibb E.A."/>
            <person name="Pandoh P."/>
            <person name="Kirk H."/>
            <person name="Zhao Y."/>
            <person name="Jones M."/>
            <person name="Mungall A.J."/>
            <person name="Coope R."/>
            <person name="Pleasance S."/>
            <person name="Moore R.A."/>
            <person name="Holt R.A."/>
            <person name="Round J.M."/>
            <person name="Ohora S."/>
            <person name="Walle B.V."/>
            <person name="Veldhoen N."/>
            <person name="Helbing C.C."/>
            <person name="Birol I."/>
        </authorList>
    </citation>
    <scope>NUCLEOTIDE SEQUENCE [LARGE SCALE GENOMIC DNA]</scope>
</reference>
<dbReference type="AlphaFoldDB" id="A0A2G9Q5C1"/>
<feature type="non-terminal residue" evidence="2">
    <location>
        <position position="33"/>
    </location>
</feature>
<evidence type="ECO:0000256" key="1">
    <source>
        <dbReference type="SAM" id="MobiDB-lite"/>
    </source>
</evidence>
<keyword evidence="3" id="KW-1185">Reference proteome</keyword>
<feature type="compositionally biased region" description="Polar residues" evidence="1">
    <location>
        <begin position="20"/>
        <end position="33"/>
    </location>
</feature>
<accession>A0A2G9Q5C1</accession>
<name>A0A2G9Q5C1_AQUCT</name>
<gene>
    <name evidence="2" type="ORF">AB205_0002940</name>
</gene>
<evidence type="ECO:0000313" key="3">
    <source>
        <dbReference type="Proteomes" id="UP000228934"/>
    </source>
</evidence>
<sequence length="33" mass="3495">MPSRSPPRRSLAVLSVRCPPSSTSAPACRRSSP</sequence>
<evidence type="ECO:0000313" key="2">
    <source>
        <dbReference type="EMBL" id="PIO10799.1"/>
    </source>
</evidence>
<organism evidence="2 3">
    <name type="scientific">Aquarana catesbeiana</name>
    <name type="common">American bullfrog</name>
    <name type="synonym">Rana catesbeiana</name>
    <dbReference type="NCBI Taxonomy" id="8400"/>
    <lineage>
        <taxon>Eukaryota</taxon>
        <taxon>Metazoa</taxon>
        <taxon>Chordata</taxon>
        <taxon>Craniata</taxon>
        <taxon>Vertebrata</taxon>
        <taxon>Euteleostomi</taxon>
        <taxon>Amphibia</taxon>
        <taxon>Batrachia</taxon>
        <taxon>Anura</taxon>
        <taxon>Neobatrachia</taxon>
        <taxon>Ranoidea</taxon>
        <taxon>Ranidae</taxon>
        <taxon>Aquarana</taxon>
    </lineage>
</organism>
<proteinExistence type="predicted"/>
<dbReference type="Proteomes" id="UP000228934">
    <property type="component" value="Unassembled WGS sequence"/>
</dbReference>
<protein>
    <submittedName>
        <fullName evidence="2">Uncharacterized protein</fullName>
    </submittedName>
</protein>